<evidence type="ECO:0000313" key="2">
    <source>
        <dbReference type="EMBL" id="ALA57315.1"/>
    </source>
</evidence>
<reference evidence="2 3" key="1">
    <citation type="journal article" date="2015" name="Proc. Natl. Acad. Sci. U.S.A.">
        <title>Expanded metabolic versatility of ubiquitous nitrite-oxidizing bacteria from the genus Nitrospira.</title>
        <authorList>
            <person name="Koch H."/>
            <person name="Lucker S."/>
            <person name="Albertsen M."/>
            <person name="Kitzinger K."/>
            <person name="Herbold C."/>
            <person name="Spieck E."/>
            <person name="Nielsen P.H."/>
            <person name="Wagner M."/>
            <person name="Daims H."/>
        </authorList>
    </citation>
    <scope>NUCLEOTIDE SEQUENCE [LARGE SCALE GENOMIC DNA]</scope>
    <source>
        <strain evidence="2 3">NSP M-1</strain>
    </source>
</reference>
<proteinExistence type="predicted"/>
<organism evidence="2 3">
    <name type="scientific">Nitrospira moscoviensis</name>
    <dbReference type="NCBI Taxonomy" id="42253"/>
    <lineage>
        <taxon>Bacteria</taxon>
        <taxon>Pseudomonadati</taxon>
        <taxon>Nitrospirota</taxon>
        <taxon>Nitrospiria</taxon>
        <taxon>Nitrospirales</taxon>
        <taxon>Nitrospiraceae</taxon>
        <taxon>Nitrospira</taxon>
    </lineage>
</organism>
<evidence type="ECO:0000313" key="3">
    <source>
        <dbReference type="Proteomes" id="UP000069205"/>
    </source>
</evidence>
<name>A0A0K2G8Q1_NITMO</name>
<sequence>MRRESVIGPPHSLPVGAGAAMPRTPSREAERDIRCECGKLVARWEDGGIAIKCGRCGRVVTIPYSAIKGKPPTA</sequence>
<dbReference type="KEGG" id="nmv:NITMOv2_0880"/>
<accession>A0A0K2G8Q1</accession>
<feature type="region of interest" description="Disordered" evidence="1">
    <location>
        <begin position="1"/>
        <end position="28"/>
    </location>
</feature>
<protein>
    <submittedName>
        <fullName evidence="2">Uncharacterized protein</fullName>
    </submittedName>
</protein>
<keyword evidence="3" id="KW-1185">Reference proteome</keyword>
<dbReference type="EMBL" id="CP011801">
    <property type="protein sequence ID" value="ALA57315.1"/>
    <property type="molecule type" value="Genomic_DNA"/>
</dbReference>
<dbReference type="Proteomes" id="UP000069205">
    <property type="component" value="Chromosome"/>
</dbReference>
<dbReference type="AlphaFoldDB" id="A0A0K2G8Q1"/>
<gene>
    <name evidence="2" type="ORF">NITMOv2_0880</name>
</gene>
<dbReference type="PATRIC" id="fig|42253.5.peg.862"/>
<dbReference type="STRING" id="42253.NITMOv2_0880"/>
<evidence type="ECO:0000256" key="1">
    <source>
        <dbReference type="SAM" id="MobiDB-lite"/>
    </source>
</evidence>